<dbReference type="PANTHER" id="PTHR46060:SF1">
    <property type="entry name" value="MARINER MOS1 TRANSPOSASE-LIKE PROTEIN"/>
    <property type="match status" value="1"/>
</dbReference>
<organism evidence="1 2">
    <name type="scientific">Bombyx mori</name>
    <name type="common">Silk moth</name>
    <dbReference type="NCBI Taxonomy" id="7091"/>
    <lineage>
        <taxon>Eukaryota</taxon>
        <taxon>Metazoa</taxon>
        <taxon>Ecdysozoa</taxon>
        <taxon>Arthropoda</taxon>
        <taxon>Hexapoda</taxon>
        <taxon>Insecta</taxon>
        <taxon>Pterygota</taxon>
        <taxon>Neoptera</taxon>
        <taxon>Endopterygota</taxon>
        <taxon>Lepidoptera</taxon>
        <taxon>Glossata</taxon>
        <taxon>Ditrysia</taxon>
        <taxon>Bombycoidea</taxon>
        <taxon>Bombycidae</taxon>
        <taxon>Bombycinae</taxon>
        <taxon>Bombyx</taxon>
    </lineage>
</organism>
<dbReference type="PANTHER" id="PTHR46060">
    <property type="entry name" value="MARINER MOS1 TRANSPOSASE-LIKE PROTEIN"/>
    <property type="match status" value="1"/>
</dbReference>
<dbReference type="RefSeq" id="XP_037870147.1">
    <property type="nucleotide sequence ID" value="XM_038014219.1"/>
</dbReference>
<dbReference type="GeneID" id="119629179"/>
<dbReference type="Pfam" id="PF01359">
    <property type="entry name" value="Transposase_1"/>
    <property type="match status" value="1"/>
</dbReference>
<dbReference type="EnsemblMetazoa" id="XM_038014219.1">
    <property type="protein sequence ID" value="XP_037870147.1"/>
    <property type="gene ID" value="LOC119629179"/>
</dbReference>
<reference evidence="1" key="2">
    <citation type="submission" date="2022-06" db="UniProtKB">
        <authorList>
            <consortium name="EnsemblMetazoa"/>
        </authorList>
    </citation>
    <scope>IDENTIFICATION</scope>
    <source>
        <strain evidence="1">p50T (Dazao)</strain>
    </source>
</reference>
<dbReference type="InterPro" id="IPR052709">
    <property type="entry name" value="Transposase-MT_Hybrid"/>
</dbReference>
<protein>
    <recommendedName>
        <fullName evidence="3">Histone-lysine N-methyltransferase SETMAR</fullName>
    </recommendedName>
</protein>
<name>A0A8R2LYW1_BOMMO</name>
<evidence type="ECO:0008006" key="3">
    <source>
        <dbReference type="Google" id="ProtNLM"/>
    </source>
</evidence>
<dbReference type="AlphaFoldDB" id="A0A8R2LYW1"/>
<dbReference type="Gene3D" id="3.30.420.10">
    <property type="entry name" value="Ribonuclease H-like superfamily/Ribonuclease H"/>
    <property type="match status" value="1"/>
</dbReference>
<sequence length="169" mass="18794">MGSLLHARIKNSIKTVAAIAMPGSKKAMAVKSAGKVMASVFWDADGILMIVYLPKVYSAKTTRFGEKKIIFPQDNARVHTCVKAMAKINELKYDLLSHPPYSPDIAPSDFHLFPKLKTFLGGQKFATSDEVIGAVEEYFAGLERNHFMEGITALERTWNKCVHGDYVKK</sequence>
<evidence type="ECO:0000313" key="2">
    <source>
        <dbReference type="Proteomes" id="UP000005204"/>
    </source>
</evidence>
<accession>A0A8R2LYW1</accession>
<dbReference type="InterPro" id="IPR001888">
    <property type="entry name" value="Transposase_1"/>
</dbReference>
<dbReference type="InterPro" id="IPR036397">
    <property type="entry name" value="RNaseH_sf"/>
</dbReference>
<evidence type="ECO:0000313" key="1">
    <source>
        <dbReference type="EnsemblMetazoa" id="XP_037870147.1"/>
    </source>
</evidence>
<keyword evidence="2" id="KW-1185">Reference proteome</keyword>
<dbReference type="Proteomes" id="UP000005204">
    <property type="component" value="Unassembled WGS sequence"/>
</dbReference>
<dbReference type="KEGG" id="bmor:119629179"/>
<reference evidence="2" key="1">
    <citation type="journal article" date="2008" name="Insect Biochem. Mol. Biol.">
        <title>The genome of a lepidopteran model insect, the silkworm Bombyx mori.</title>
        <authorList>
            <consortium name="International Silkworm Genome Consortium"/>
        </authorList>
    </citation>
    <scope>NUCLEOTIDE SEQUENCE [LARGE SCALE GENOMIC DNA]</scope>
    <source>
        <strain evidence="2">p50T</strain>
    </source>
</reference>
<dbReference type="GO" id="GO:0003676">
    <property type="term" value="F:nucleic acid binding"/>
    <property type="evidence" value="ECO:0007669"/>
    <property type="project" value="InterPro"/>
</dbReference>
<proteinExistence type="predicted"/>